<reference evidence="3" key="1">
    <citation type="submission" date="2023-10" db="EMBL/GenBank/DDBJ databases">
        <title>Genome assembly of Pristionchus species.</title>
        <authorList>
            <person name="Yoshida K."/>
            <person name="Sommer R.J."/>
        </authorList>
    </citation>
    <scope>NUCLEOTIDE SEQUENCE</scope>
    <source>
        <strain evidence="3">RS0144</strain>
    </source>
</reference>
<evidence type="ECO:0000256" key="1">
    <source>
        <dbReference type="ARBA" id="ARBA00004846"/>
    </source>
</evidence>
<comment type="pathway">
    <text evidence="1">Lipid metabolism; peroxisomal fatty acid beta-oxidation.</text>
</comment>
<evidence type="ECO:0000313" key="3">
    <source>
        <dbReference type="EMBL" id="GMS94152.1"/>
    </source>
</evidence>
<dbReference type="Proteomes" id="UP001432027">
    <property type="component" value="Unassembled WGS sequence"/>
</dbReference>
<dbReference type="Gene3D" id="1.20.140.10">
    <property type="entry name" value="Butyryl-CoA Dehydrogenase, subunit A, domain 3"/>
    <property type="match status" value="1"/>
</dbReference>
<dbReference type="GO" id="GO:0033540">
    <property type="term" value="P:fatty acid beta-oxidation using acyl-CoA oxidase"/>
    <property type="evidence" value="ECO:0007669"/>
    <property type="project" value="TreeGrafter"/>
</dbReference>
<dbReference type="InterPro" id="IPR036250">
    <property type="entry name" value="AcylCo_DH-like_C"/>
</dbReference>
<keyword evidence="4" id="KW-1185">Reference proteome</keyword>
<dbReference type="GO" id="GO:0071949">
    <property type="term" value="F:FAD binding"/>
    <property type="evidence" value="ECO:0007669"/>
    <property type="project" value="InterPro"/>
</dbReference>
<dbReference type="PANTHER" id="PTHR10909:SF250">
    <property type="entry name" value="PEROXISOMAL ACYL-COENZYME A OXIDASE 1"/>
    <property type="match status" value="1"/>
</dbReference>
<dbReference type="SUPFAM" id="SSF47203">
    <property type="entry name" value="Acyl-CoA dehydrogenase C-terminal domain-like"/>
    <property type="match status" value="1"/>
</dbReference>
<dbReference type="EMBL" id="BTSX01000004">
    <property type="protein sequence ID" value="GMS94152.1"/>
    <property type="molecule type" value="Genomic_DNA"/>
</dbReference>
<feature type="non-terminal residue" evidence="3">
    <location>
        <position position="1"/>
    </location>
</feature>
<dbReference type="GO" id="GO:0055088">
    <property type="term" value="P:lipid homeostasis"/>
    <property type="evidence" value="ECO:0007669"/>
    <property type="project" value="TreeGrafter"/>
</dbReference>
<dbReference type="GO" id="GO:0003997">
    <property type="term" value="F:acyl-CoA oxidase activity"/>
    <property type="evidence" value="ECO:0007669"/>
    <property type="project" value="InterPro"/>
</dbReference>
<evidence type="ECO:0000313" key="4">
    <source>
        <dbReference type="Proteomes" id="UP001432027"/>
    </source>
</evidence>
<dbReference type="InterPro" id="IPR055060">
    <property type="entry name" value="ACOX_C_alpha1"/>
</dbReference>
<organism evidence="3 4">
    <name type="scientific">Pristionchus entomophagus</name>
    <dbReference type="NCBI Taxonomy" id="358040"/>
    <lineage>
        <taxon>Eukaryota</taxon>
        <taxon>Metazoa</taxon>
        <taxon>Ecdysozoa</taxon>
        <taxon>Nematoda</taxon>
        <taxon>Chromadorea</taxon>
        <taxon>Rhabditida</taxon>
        <taxon>Rhabditina</taxon>
        <taxon>Diplogasteromorpha</taxon>
        <taxon>Diplogasteroidea</taxon>
        <taxon>Neodiplogasteridae</taxon>
        <taxon>Pristionchus</taxon>
    </lineage>
</organism>
<gene>
    <name evidence="3" type="ORF">PENTCL1PPCAC_16327</name>
</gene>
<proteinExistence type="predicted"/>
<sequence>VLDYQTQQYRLFPQIARAYAFLFAGFEVMEIYNKMTDGLNKGQTDLLPDLHALTCGLKSDISFLVSYVSFLAE</sequence>
<dbReference type="AlphaFoldDB" id="A0AAV5TIH8"/>
<dbReference type="InterPro" id="IPR012258">
    <property type="entry name" value="Acyl-CoA_oxidase"/>
</dbReference>
<protein>
    <recommendedName>
        <fullName evidence="2">Acyl-CoA oxidase C-alpha1 domain-containing protein</fullName>
    </recommendedName>
</protein>
<dbReference type="Pfam" id="PF22924">
    <property type="entry name" value="ACOX_C_alpha1"/>
    <property type="match status" value="1"/>
</dbReference>
<dbReference type="GO" id="GO:0005504">
    <property type="term" value="F:fatty acid binding"/>
    <property type="evidence" value="ECO:0007669"/>
    <property type="project" value="TreeGrafter"/>
</dbReference>
<evidence type="ECO:0000259" key="2">
    <source>
        <dbReference type="Pfam" id="PF22924"/>
    </source>
</evidence>
<feature type="non-terminal residue" evidence="3">
    <location>
        <position position="73"/>
    </location>
</feature>
<name>A0AAV5TIH8_9BILA</name>
<comment type="caution">
    <text evidence="3">The sequence shown here is derived from an EMBL/GenBank/DDBJ whole genome shotgun (WGS) entry which is preliminary data.</text>
</comment>
<dbReference type="GO" id="GO:1904070">
    <property type="term" value="P:ascaroside biosynthetic process"/>
    <property type="evidence" value="ECO:0007669"/>
    <property type="project" value="TreeGrafter"/>
</dbReference>
<accession>A0AAV5TIH8</accession>
<feature type="domain" description="Acyl-CoA oxidase C-alpha1" evidence="2">
    <location>
        <begin position="1"/>
        <end position="62"/>
    </location>
</feature>
<dbReference type="GO" id="GO:0005777">
    <property type="term" value="C:peroxisome"/>
    <property type="evidence" value="ECO:0007669"/>
    <property type="project" value="InterPro"/>
</dbReference>
<dbReference type="PANTHER" id="PTHR10909">
    <property type="entry name" value="ELECTRON TRANSPORT OXIDOREDUCTASE"/>
    <property type="match status" value="1"/>
</dbReference>